<dbReference type="KEGG" id="dov:DSCO28_41470"/>
<dbReference type="Gene3D" id="3.60.40.10">
    <property type="entry name" value="PPM-type phosphatase domain"/>
    <property type="match status" value="1"/>
</dbReference>
<dbReference type="InterPro" id="IPR001932">
    <property type="entry name" value="PPM-type_phosphatase-like_dom"/>
</dbReference>
<dbReference type="GO" id="GO:0004722">
    <property type="term" value="F:protein serine/threonine phosphatase activity"/>
    <property type="evidence" value="ECO:0007669"/>
    <property type="project" value="InterPro"/>
</dbReference>
<dbReference type="SMART" id="SM00332">
    <property type="entry name" value="PP2Cc"/>
    <property type="match status" value="1"/>
</dbReference>
<feature type="domain" description="PPM-type phosphatase" evidence="1">
    <location>
        <begin position="6"/>
        <end position="247"/>
    </location>
</feature>
<evidence type="ECO:0000313" key="2">
    <source>
        <dbReference type="EMBL" id="BBO83581.1"/>
    </source>
</evidence>
<dbReference type="SMART" id="SM00331">
    <property type="entry name" value="PP2C_SIG"/>
    <property type="match status" value="1"/>
</dbReference>
<accession>A0A5K7ZTN3</accession>
<evidence type="ECO:0000313" key="3">
    <source>
        <dbReference type="Proteomes" id="UP000425960"/>
    </source>
</evidence>
<reference evidence="2 3" key="1">
    <citation type="submission" date="2019-11" db="EMBL/GenBank/DDBJ databases">
        <title>Comparative genomics of hydrocarbon-degrading Desulfosarcina strains.</title>
        <authorList>
            <person name="Watanabe M."/>
            <person name="Kojima H."/>
            <person name="Fukui M."/>
        </authorList>
    </citation>
    <scope>NUCLEOTIDE SEQUENCE [LARGE SCALE GENOMIC DNA]</scope>
    <source>
        <strain evidence="2 3">28bB2T</strain>
    </source>
</reference>
<dbReference type="PANTHER" id="PTHR47992">
    <property type="entry name" value="PROTEIN PHOSPHATASE"/>
    <property type="match status" value="1"/>
</dbReference>
<dbReference type="Proteomes" id="UP000425960">
    <property type="component" value="Chromosome"/>
</dbReference>
<protein>
    <recommendedName>
        <fullName evidence="1">PPM-type phosphatase domain-containing protein</fullName>
    </recommendedName>
</protein>
<dbReference type="PROSITE" id="PS51746">
    <property type="entry name" value="PPM_2"/>
    <property type="match status" value="1"/>
</dbReference>
<proteinExistence type="predicted"/>
<evidence type="ECO:0000259" key="1">
    <source>
        <dbReference type="PROSITE" id="PS51746"/>
    </source>
</evidence>
<dbReference type="SUPFAM" id="SSF81606">
    <property type="entry name" value="PP2C-like"/>
    <property type="match status" value="1"/>
</dbReference>
<dbReference type="AlphaFoldDB" id="A0A5K7ZTN3"/>
<organism evidence="2 3">
    <name type="scientific">Desulfosarcina ovata subsp. sediminis</name>
    <dbReference type="NCBI Taxonomy" id="885957"/>
    <lineage>
        <taxon>Bacteria</taxon>
        <taxon>Pseudomonadati</taxon>
        <taxon>Thermodesulfobacteriota</taxon>
        <taxon>Desulfobacteria</taxon>
        <taxon>Desulfobacterales</taxon>
        <taxon>Desulfosarcinaceae</taxon>
        <taxon>Desulfosarcina</taxon>
    </lineage>
</organism>
<dbReference type="EMBL" id="AP021876">
    <property type="protein sequence ID" value="BBO83581.1"/>
    <property type="molecule type" value="Genomic_DNA"/>
</dbReference>
<sequence length="279" mass="30193">MVTVQAAGFTDIGKVRKANEDSYLLDESIGLYLVADGMGGHRGGGVASRIAVETIGTSMASSLDESADDNNGLAVTPSDRLLQSIQLANWKIHEQSTTDEACRGMGTTVSALYFVDDCMITANVGDSPIYLLRNGEIEDLYIPHTLLHEYKKIPKSLEKRFSGAKLAHILTRAVGIRAEVKVDVAQTVCFADDIIVICSDGLSGKLSREEVRDLVYQNDVDAACKMLTELALRRGGEDNITVIVVRVSTVNSSPDQGLLKRIAGIPAWIASLFRNRHLG</sequence>
<dbReference type="InterPro" id="IPR036457">
    <property type="entry name" value="PPM-type-like_dom_sf"/>
</dbReference>
<name>A0A5K7ZTN3_9BACT</name>
<dbReference type="CDD" id="cd00143">
    <property type="entry name" value="PP2Cc"/>
    <property type="match status" value="1"/>
</dbReference>
<dbReference type="RefSeq" id="WP_155311138.1">
    <property type="nucleotide sequence ID" value="NZ_AP021876.1"/>
</dbReference>
<dbReference type="Pfam" id="PF13672">
    <property type="entry name" value="PP2C_2"/>
    <property type="match status" value="1"/>
</dbReference>
<gene>
    <name evidence="2" type="ORF">DSCO28_41470</name>
</gene>
<dbReference type="InterPro" id="IPR015655">
    <property type="entry name" value="PP2C"/>
</dbReference>